<dbReference type="EMBL" id="JAVYJV010000019">
    <property type="protein sequence ID" value="KAK4345535.1"/>
    <property type="molecule type" value="Genomic_DNA"/>
</dbReference>
<feature type="compositionally biased region" description="Polar residues" evidence="2">
    <location>
        <begin position="239"/>
        <end position="250"/>
    </location>
</feature>
<dbReference type="Pfam" id="PF10539">
    <property type="entry name" value="Dev_Cell_Death"/>
    <property type="match status" value="1"/>
</dbReference>
<feature type="coiled-coil region" evidence="1">
    <location>
        <begin position="293"/>
        <end position="327"/>
    </location>
</feature>
<dbReference type="InterPro" id="IPR006652">
    <property type="entry name" value="Kelch_1"/>
</dbReference>
<feature type="compositionally biased region" description="Polar residues" evidence="2">
    <location>
        <begin position="10"/>
        <end position="22"/>
    </location>
</feature>
<reference evidence="4" key="1">
    <citation type="submission" date="2023-12" db="EMBL/GenBank/DDBJ databases">
        <title>Genome assembly of Anisodus tanguticus.</title>
        <authorList>
            <person name="Wang Y.-J."/>
        </authorList>
    </citation>
    <scope>NUCLEOTIDE SEQUENCE</scope>
    <source>
        <strain evidence="4">KB-2021</strain>
        <tissue evidence="4">Leaf</tissue>
    </source>
</reference>
<evidence type="ECO:0000256" key="2">
    <source>
        <dbReference type="SAM" id="MobiDB-lite"/>
    </source>
</evidence>
<keyword evidence="1" id="KW-0175">Coiled coil</keyword>
<comment type="caution">
    <text evidence="4">The sequence shown here is derived from an EMBL/GenBank/DDBJ whole genome shotgun (WGS) entry which is preliminary data.</text>
</comment>
<dbReference type="PANTHER" id="PTHR46034:SF7">
    <property type="entry name" value="INFLUENZA VIRUS NS1A-BINDING PROTEIN"/>
    <property type="match status" value="1"/>
</dbReference>
<gene>
    <name evidence="4" type="ORF">RND71_035711</name>
</gene>
<dbReference type="PROSITE" id="PS51222">
    <property type="entry name" value="DCD"/>
    <property type="match status" value="1"/>
</dbReference>
<evidence type="ECO:0000259" key="3">
    <source>
        <dbReference type="PROSITE" id="PS51222"/>
    </source>
</evidence>
<dbReference type="SMART" id="SM00612">
    <property type="entry name" value="Kelch"/>
    <property type="match status" value="6"/>
</dbReference>
<dbReference type="InterPro" id="IPR011043">
    <property type="entry name" value="Gal_Oxase/kelch_b-propeller"/>
</dbReference>
<feature type="region of interest" description="Disordered" evidence="2">
    <location>
        <begin position="1"/>
        <end position="22"/>
    </location>
</feature>
<dbReference type="AlphaFoldDB" id="A0AAE1V2F4"/>
<organism evidence="4 5">
    <name type="scientific">Anisodus tanguticus</name>
    <dbReference type="NCBI Taxonomy" id="243964"/>
    <lineage>
        <taxon>Eukaryota</taxon>
        <taxon>Viridiplantae</taxon>
        <taxon>Streptophyta</taxon>
        <taxon>Embryophyta</taxon>
        <taxon>Tracheophyta</taxon>
        <taxon>Spermatophyta</taxon>
        <taxon>Magnoliopsida</taxon>
        <taxon>eudicotyledons</taxon>
        <taxon>Gunneridae</taxon>
        <taxon>Pentapetalae</taxon>
        <taxon>asterids</taxon>
        <taxon>lamiids</taxon>
        <taxon>Solanales</taxon>
        <taxon>Solanaceae</taxon>
        <taxon>Solanoideae</taxon>
        <taxon>Hyoscyameae</taxon>
        <taxon>Anisodus</taxon>
    </lineage>
</organism>
<keyword evidence="5" id="KW-1185">Reference proteome</keyword>
<dbReference type="Proteomes" id="UP001291623">
    <property type="component" value="Unassembled WGS sequence"/>
</dbReference>
<dbReference type="InterPro" id="IPR044832">
    <property type="entry name" value="NRP-like"/>
</dbReference>
<evidence type="ECO:0000313" key="5">
    <source>
        <dbReference type="Proteomes" id="UP001291623"/>
    </source>
</evidence>
<sequence>MVAGRRTHTYRPSNSTPSSPYQAKNAARDFRNLMRDQLGLPGSHISYVRNVNPGLPLFLFNYGDRKLHGIFEAASSGQMQIDPYAWTSNNPKKTLYPAQVQIRVRLYCQPLREDEFKPIIWNNYYTQNHFWFELDHVQSSKLISKLSSLAFAPSSTPHYPAYWTSIIQGSPANDKISENKPYSFVDVNRKSGAGDISLWSDRSDLQPEAPRDCQAASDENDFIYMKLKELALARAEESTNASLSDNNEVSIGQAPFLEPQPPGEEKNEEGTCDSAGYRSFITQLVKKEMKAYREDQFQIISGLKQKLAEAKEEIGLLQNRFLMLESTNPSRTHDRESMVESDDIVNDESIILAGGYNGDSWLSALDSYSPLNDVLKSLQPMNSIRKYFAIADLNRELYVFGGRYESLWCNTVESYNPADNKWTLHSCLNEKKGSLSGATLKDKIFAIGGRTDFESFSGVEMYDPQRFSLAAAELDGALYVVGGFDGSNCLATAERFDPREHAWTKIESMGTKRGSHALVPLRGKLYALGGHDGSQNVQSIEIYDPRRGTWMIGEPMNYPRGYSAAAVLKESIYVIGGVQSDNELIDMIERYKEGEGWQTTNLRAVGKRCFSSAIVLEED</sequence>
<dbReference type="GO" id="GO:0034976">
    <property type="term" value="P:response to endoplasmic reticulum stress"/>
    <property type="evidence" value="ECO:0007669"/>
    <property type="project" value="InterPro"/>
</dbReference>
<accession>A0AAE1V2F4</accession>
<protein>
    <recommendedName>
        <fullName evidence="3">DCD domain-containing protein</fullName>
    </recommendedName>
</protein>
<dbReference type="PANTHER" id="PTHR46034">
    <property type="match status" value="1"/>
</dbReference>
<dbReference type="Pfam" id="PF01344">
    <property type="entry name" value="Kelch_1"/>
    <property type="match status" value="3"/>
</dbReference>
<dbReference type="SMART" id="SM00767">
    <property type="entry name" value="DCD"/>
    <property type="match status" value="1"/>
</dbReference>
<name>A0AAE1V2F4_9SOLA</name>
<evidence type="ECO:0000256" key="1">
    <source>
        <dbReference type="SAM" id="Coils"/>
    </source>
</evidence>
<dbReference type="Gene3D" id="2.120.10.80">
    <property type="entry name" value="Kelch-type beta propeller"/>
    <property type="match status" value="2"/>
</dbReference>
<dbReference type="InterPro" id="IPR015915">
    <property type="entry name" value="Kelch-typ_b-propeller"/>
</dbReference>
<proteinExistence type="predicted"/>
<dbReference type="InterPro" id="IPR013989">
    <property type="entry name" value="Dev_and_cell_death_domain"/>
</dbReference>
<dbReference type="SUPFAM" id="SSF50965">
    <property type="entry name" value="Galactose oxidase, central domain"/>
    <property type="match status" value="1"/>
</dbReference>
<evidence type="ECO:0000313" key="4">
    <source>
        <dbReference type="EMBL" id="KAK4345535.1"/>
    </source>
</evidence>
<feature type="domain" description="DCD" evidence="3">
    <location>
        <begin position="15"/>
        <end position="148"/>
    </location>
</feature>
<feature type="region of interest" description="Disordered" evidence="2">
    <location>
        <begin position="239"/>
        <end position="272"/>
    </location>
</feature>